<dbReference type="SUPFAM" id="SSF55874">
    <property type="entry name" value="ATPase domain of HSP90 chaperone/DNA topoisomerase II/histidine kinase"/>
    <property type="match status" value="1"/>
</dbReference>
<evidence type="ECO:0000256" key="3">
    <source>
        <dbReference type="ARBA" id="ARBA00012438"/>
    </source>
</evidence>
<evidence type="ECO:0000256" key="8">
    <source>
        <dbReference type="ARBA" id="ARBA00022741"/>
    </source>
</evidence>
<keyword evidence="5" id="KW-0597">Phosphoprotein</keyword>
<dbReference type="SUPFAM" id="SSF47384">
    <property type="entry name" value="Homodimeric domain of signal transducing histidine kinase"/>
    <property type="match status" value="1"/>
</dbReference>
<evidence type="ECO:0000256" key="5">
    <source>
        <dbReference type="ARBA" id="ARBA00022553"/>
    </source>
</evidence>
<evidence type="ECO:0000256" key="6">
    <source>
        <dbReference type="ARBA" id="ARBA00022679"/>
    </source>
</evidence>
<keyword evidence="13 14" id="KW-0472">Membrane</keyword>
<dbReference type="SMART" id="SM00387">
    <property type="entry name" value="HATPase_c"/>
    <property type="match status" value="1"/>
</dbReference>
<dbReference type="PRINTS" id="PR00344">
    <property type="entry name" value="BCTRLSENSOR"/>
</dbReference>
<dbReference type="CDD" id="cd00082">
    <property type="entry name" value="HisKA"/>
    <property type="match status" value="1"/>
</dbReference>
<evidence type="ECO:0000256" key="13">
    <source>
        <dbReference type="ARBA" id="ARBA00023136"/>
    </source>
</evidence>
<evidence type="ECO:0000313" key="16">
    <source>
        <dbReference type="EMBL" id="RGE74671.1"/>
    </source>
</evidence>
<dbReference type="SMART" id="SM00388">
    <property type="entry name" value="HisKA"/>
    <property type="match status" value="1"/>
</dbReference>
<evidence type="ECO:0000256" key="9">
    <source>
        <dbReference type="ARBA" id="ARBA00022777"/>
    </source>
</evidence>
<dbReference type="AlphaFoldDB" id="A0A3E3J6N8"/>
<dbReference type="EMBL" id="QVLU01000001">
    <property type="protein sequence ID" value="RGE74671.1"/>
    <property type="molecule type" value="Genomic_DNA"/>
</dbReference>
<keyword evidence="6" id="KW-0808">Transferase</keyword>
<dbReference type="InterPro" id="IPR005467">
    <property type="entry name" value="His_kinase_dom"/>
</dbReference>
<dbReference type="RefSeq" id="WP_025489113.1">
    <property type="nucleotide sequence ID" value="NZ_JBKVAZ010000015.1"/>
</dbReference>
<accession>A0A3E3J6N8</accession>
<dbReference type="Proteomes" id="UP000261166">
    <property type="component" value="Unassembled WGS sequence"/>
</dbReference>
<evidence type="ECO:0000256" key="7">
    <source>
        <dbReference type="ARBA" id="ARBA00022692"/>
    </source>
</evidence>
<keyword evidence="11 14" id="KW-1133">Transmembrane helix</keyword>
<evidence type="ECO:0000259" key="15">
    <source>
        <dbReference type="PROSITE" id="PS50109"/>
    </source>
</evidence>
<name>A0A3E3J6N8_9FIRM</name>
<dbReference type="OrthoDB" id="335833at2"/>
<evidence type="ECO:0000256" key="10">
    <source>
        <dbReference type="ARBA" id="ARBA00022840"/>
    </source>
</evidence>
<dbReference type="InterPro" id="IPR050398">
    <property type="entry name" value="HssS/ArlS-like"/>
</dbReference>
<dbReference type="GO" id="GO:0005886">
    <property type="term" value="C:plasma membrane"/>
    <property type="evidence" value="ECO:0007669"/>
    <property type="project" value="UniProtKB-SubCell"/>
</dbReference>
<dbReference type="Gene3D" id="1.10.287.130">
    <property type="match status" value="1"/>
</dbReference>
<dbReference type="PANTHER" id="PTHR45528:SF1">
    <property type="entry name" value="SENSOR HISTIDINE KINASE CPXA"/>
    <property type="match status" value="1"/>
</dbReference>
<comment type="caution">
    <text evidence="16">The sequence shown here is derived from an EMBL/GenBank/DDBJ whole genome shotgun (WGS) entry which is preliminary data.</text>
</comment>
<dbReference type="Gene3D" id="3.30.565.10">
    <property type="entry name" value="Histidine kinase-like ATPase, C-terminal domain"/>
    <property type="match status" value="1"/>
</dbReference>
<comment type="subcellular location">
    <subcellularLocation>
        <location evidence="2">Cell membrane</location>
        <topology evidence="2">Multi-pass membrane protein</topology>
    </subcellularLocation>
</comment>
<dbReference type="GO" id="GO:0005524">
    <property type="term" value="F:ATP binding"/>
    <property type="evidence" value="ECO:0007669"/>
    <property type="project" value="UniProtKB-KW"/>
</dbReference>
<keyword evidence="8" id="KW-0547">Nucleotide-binding</keyword>
<dbReference type="InterPro" id="IPR036097">
    <property type="entry name" value="HisK_dim/P_sf"/>
</dbReference>
<dbReference type="EC" id="2.7.13.3" evidence="3"/>
<evidence type="ECO:0000256" key="14">
    <source>
        <dbReference type="SAM" id="Phobius"/>
    </source>
</evidence>
<evidence type="ECO:0000256" key="11">
    <source>
        <dbReference type="ARBA" id="ARBA00022989"/>
    </source>
</evidence>
<dbReference type="GO" id="GO:0000155">
    <property type="term" value="F:phosphorelay sensor kinase activity"/>
    <property type="evidence" value="ECO:0007669"/>
    <property type="project" value="InterPro"/>
</dbReference>
<organism evidence="16 17">
    <name type="scientific">Eisenbergiella massiliensis</name>
    <dbReference type="NCBI Taxonomy" id="1720294"/>
    <lineage>
        <taxon>Bacteria</taxon>
        <taxon>Bacillati</taxon>
        <taxon>Bacillota</taxon>
        <taxon>Clostridia</taxon>
        <taxon>Lachnospirales</taxon>
        <taxon>Lachnospiraceae</taxon>
        <taxon>Eisenbergiella</taxon>
    </lineage>
</organism>
<sequence>MRKSNERGSVFTLLLRNYVLLTLFLLLFLTALFIGLLQNMKIIVGKIEPSQIFQYRDILAQRQFEDFPIKQTLSADGGILIVDDQCKPVYQNGKALPVSSFDKNDIACIPEYSLAPEITTNEITTADGQRQVSISISETRDGKAESRIYILDRNNTILYQPGDLPMDTLTERQARLLSDSFAPDYSIQKHSFRTADGKDYTMLLFGDPARPETAESLVHSILVFISLCFLVYCVITLAFVVFLKKKINEPLNLLCLELNNFESGESKYTSYCGPKEFVKIFDSFYSLSQRLRQSEEERKKLEAGRQKMLADISHDLRTPISVVQGYAKALCDGVIPIEQQPQYLEIIEQKASGLNDLINTFYEYSKMDHPDYALKLVPSDICNTLRDYVADRYAELELAEFLIEVDIPEKHISCALDIMALRRGLDNLVNNSIRHNPRGTTLSVSLMLDSGKVRIVISDNGSGIPAELRKSIFTPFVVGDASRSNHGSGLGLSITKKIIEAHGGSITLLNSETSGGTAFEILLPTK</sequence>
<proteinExistence type="predicted"/>
<dbReference type="InterPro" id="IPR036890">
    <property type="entry name" value="HATPase_C_sf"/>
</dbReference>
<evidence type="ECO:0000313" key="17">
    <source>
        <dbReference type="Proteomes" id="UP000261166"/>
    </source>
</evidence>
<protein>
    <recommendedName>
        <fullName evidence="3">histidine kinase</fullName>
        <ecNumber evidence="3">2.7.13.3</ecNumber>
    </recommendedName>
</protein>
<evidence type="ECO:0000256" key="12">
    <source>
        <dbReference type="ARBA" id="ARBA00023012"/>
    </source>
</evidence>
<dbReference type="InterPro" id="IPR003661">
    <property type="entry name" value="HisK_dim/P_dom"/>
</dbReference>
<dbReference type="Pfam" id="PF02518">
    <property type="entry name" value="HATPase_c"/>
    <property type="match status" value="1"/>
</dbReference>
<feature type="domain" description="Histidine kinase" evidence="15">
    <location>
        <begin position="311"/>
        <end position="526"/>
    </location>
</feature>
<feature type="transmembrane region" description="Helical" evidence="14">
    <location>
        <begin position="221"/>
        <end position="243"/>
    </location>
</feature>
<evidence type="ECO:0000256" key="2">
    <source>
        <dbReference type="ARBA" id="ARBA00004651"/>
    </source>
</evidence>
<comment type="catalytic activity">
    <reaction evidence="1">
        <text>ATP + protein L-histidine = ADP + protein N-phospho-L-histidine.</text>
        <dbReference type="EC" id="2.7.13.3"/>
    </reaction>
</comment>
<evidence type="ECO:0000256" key="4">
    <source>
        <dbReference type="ARBA" id="ARBA00022475"/>
    </source>
</evidence>
<keyword evidence="4" id="KW-1003">Cell membrane</keyword>
<dbReference type="PANTHER" id="PTHR45528">
    <property type="entry name" value="SENSOR HISTIDINE KINASE CPXA"/>
    <property type="match status" value="1"/>
</dbReference>
<dbReference type="InterPro" id="IPR004358">
    <property type="entry name" value="Sig_transdc_His_kin-like_C"/>
</dbReference>
<gene>
    <name evidence="16" type="ORF">DWY69_01560</name>
</gene>
<dbReference type="PROSITE" id="PS50109">
    <property type="entry name" value="HIS_KIN"/>
    <property type="match status" value="1"/>
</dbReference>
<keyword evidence="12" id="KW-0902">Two-component regulatory system</keyword>
<dbReference type="Pfam" id="PF00512">
    <property type="entry name" value="HisKA"/>
    <property type="match status" value="1"/>
</dbReference>
<dbReference type="InterPro" id="IPR003594">
    <property type="entry name" value="HATPase_dom"/>
</dbReference>
<keyword evidence="10" id="KW-0067">ATP-binding</keyword>
<reference evidence="16 17" key="1">
    <citation type="submission" date="2018-08" db="EMBL/GenBank/DDBJ databases">
        <title>A genome reference for cultivated species of the human gut microbiota.</title>
        <authorList>
            <person name="Zou Y."/>
            <person name="Xue W."/>
            <person name="Luo G."/>
        </authorList>
    </citation>
    <scope>NUCLEOTIDE SEQUENCE [LARGE SCALE GENOMIC DNA]</scope>
    <source>
        <strain evidence="16 17">AF26-4BH</strain>
    </source>
</reference>
<keyword evidence="7 14" id="KW-0812">Transmembrane</keyword>
<evidence type="ECO:0000256" key="1">
    <source>
        <dbReference type="ARBA" id="ARBA00000085"/>
    </source>
</evidence>
<dbReference type="CDD" id="cd00075">
    <property type="entry name" value="HATPase"/>
    <property type="match status" value="1"/>
</dbReference>
<keyword evidence="9 16" id="KW-0418">Kinase</keyword>